<name>A0ABS1ZJX3_9PSED</name>
<sequence>MQSNDYVQAMSGLLFNPKTGEFELNTTKLQVGALPSNPQQITITAGEWPDNELPSNAIERYAFIGAELEKIPAEFRESAEFTTEDFSFDRDGSDYRTTLTYARQETQDEAKARHEKTKAAGTRISLVGGVLSISHDGVLRTQIGGVQRDEKPAPFIIIDGVMYINGACIKEASIEGSLPVIYTLKAWAIGGCTSPIA</sequence>
<keyword evidence="2" id="KW-1185">Reference proteome</keyword>
<comment type="caution">
    <text evidence="1">The sequence shown here is derived from an EMBL/GenBank/DDBJ whole genome shotgun (WGS) entry which is preliminary data.</text>
</comment>
<dbReference type="EMBL" id="JAAEBW010000009">
    <property type="protein sequence ID" value="MBM1196768.1"/>
    <property type="molecule type" value="Genomic_DNA"/>
</dbReference>
<organism evidence="1 2">
    <name type="scientific">Pseudomonas weihenstephanensis</name>
    <dbReference type="NCBI Taxonomy" id="1608994"/>
    <lineage>
        <taxon>Bacteria</taxon>
        <taxon>Pseudomonadati</taxon>
        <taxon>Pseudomonadota</taxon>
        <taxon>Gammaproteobacteria</taxon>
        <taxon>Pseudomonadales</taxon>
        <taxon>Pseudomonadaceae</taxon>
        <taxon>Pseudomonas</taxon>
    </lineage>
</organism>
<reference evidence="1 2" key="1">
    <citation type="submission" date="2020-01" db="EMBL/GenBank/DDBJ databases">
        <title>Comparative genomics of meat spoilage bacteria.</title>
        <authorList>
            <person name="Hilgarth M."/>
            <person name="Vogel R.F."/>
        </authorList>
    </citation>
    <scope>NUCLEOTIDE SEQUENCE [LARGE SCALE GENOMIC DNA]</scope>
    <source>
        <strain evidence="1 2">TMW2.2077</strain>
    </source>
</reference>
<evidence type="ECO:0000313" key="2">
    <source>
        <dbReference type="Proteomes" id="UP000809529"/>
    </source>
</evidence>
<gene>
    <name evidence="1" type="ORF">GYN02_16505</name>
</gene>
<dbReference type="Proteomes" id="UP000809529">
    <property type="component" value="Unassembled WGS sequence"/>
</dbReference>
<evidence type="ECO:0000313" key="1">
    <source>
        <dbReference type="EMBL" id="MBM1196768.1"/>
    </source>
</evidence>
<dbReference type="RefSeq" id="WP_203303335.1">
    <property type="nucleotide sequence ID" value="NZ_JAAEBW010000009.1"/>
</dbReference>
<protein>
    <recommendedName>
        <fullName evidence="3">Phage protein</fullName>
    </recommendedName>
</protein>
<evidence type="ECO:0008006" key="3">
    <source>
        <dbReference type="Google" id="ProtNLM"/>
    </source>
</evidence>
<proteinExistence type="predicted"/>
<accession>A0ABS1ZJX3</accession>